<dbReference type="InterPro" id="IPR051617">
    <property type="entry name" value="UNC-93-like_regulator"/>
</dbReference>
<evidence type="ECO:0000256" key="2">
    <source>
        <dbReference type="ARBA" id="ARBA00009172"/>
    </source>
</evidence>
<keyword evidence="4 6" id="KW-1133">Transmembrane helix</keyword>
<dbReference type="AlphaFoldDB" id="A0AA36G8H1"/>
<dbReference type="GO" id="GO:0016020">
    <property type="term" value="C:membrane"/>
    <property type="evidence" value="ECO:0007669"/>
    <property type="project" value="UniProtKB-SubCell"/>
</dbReference>
<sequence>MRRDLFIILQLGLAFLLIFAAFNSQGFIEIAVLRSISQNPGSGISANSGYYSMSVIYFVFTFCNLLAPPVISRLGPKLSMILGAACYALFLAGFLQLSAWLLYSLSALLGMGAALIWTANGVYLVRFSREGKMARNSAIMWTMLQTSLVVGAIFLAIVLHESDLVSSFRFVYAIFTGICVAGIIVLIALPSSPESIIFDEERAELIDNEILPGDAEQQRPPSRNVADISTMTLAEEFGQTFALVRTPKMAMLIALFLFSGIESSFYAGVYTACLSAFKHLSDTYNALIAYAVLAMGAGQIVGGLWFGLGAKTPSKFGRTGVVMFGIALHFTAYFLCFLNLPMTAPLGDTTETGYVEPSLVTALITAFMLGLADSALHTQLYTMLGGIYKDELSSAAFALFKFFQSLASCAAFYYGSVLLLHWQLLILVIFGAAGAVAFFTVHAWASQEIQTLETTEQ</sequence>
<comment type="subcellular location">
    <subcellularLocation>
        <location evidence="1">Membrane</location>
        <topology evidence="1">Multi-pass membrane protein</topology>
    </subcellularLocation>
</comment>
<accession>A0AA36G8H1</accession>
<protein>
    <recommendedName>
        <fullName evidence="9">UNC93-like protein MFSD11</fullName>
    </recommendedName>
</protein>
<reference evidence="7" key="1">
    <citation type="submission" date="2023-06" db="EMBL/GenBank/DDBJ databases">
        <authorList>
            <person name="Delattre M."/>
        </authorList>
    </citation>
    <scope>NUCLEOTIDE SEQUENCE</scope>
    <source>
        <strain evidence="7">AF72</strain>
    </source>
</reference>
<evidence type="ECO:0000256" key="4">
    <source>
        <dbReference type="ARBA" id="ARBA00022989"/>
    </source>
</evidence>
<feature type="non-terminal residue" evidence="7">
    <location>
        <position position="457"/>
    </location>
</feature>
<keyword evidence="8" id="KW-1185">Reference proteome</keyword>
<dbReference type="PANTHER" id="PTHR23294:SF20">
    <property type="entry name" value="UNC93-LIKE PROTEIN MFSD11"/>
    <property type="match status" value="1"/>
</dbReference>
<comment type="similarity">
    <text evidence="2">Belongs to the unc-93 family.</text>
</comment>
<dbReference type="Gene3D" id="1.20.1250.20">
    <property type="entry name" value="MFS general substrate transporter like domains"/>
    <property type="match status" value="2"/>
</dbReference>
<dbReference type="Pfam" id="PF05978">
    <property type="entry name" value="UNC-93"/>
    <property type="match status" value="1"/>
</dbReference>
<feature type="transmembrane region" description="Helical" evidence="6">
    <location>
        <begin position="249"/>
        <end position="267"/>
    </location>
</feature>
<evidence type="ECO:0000313" key="8">
    <source>
        <dbReference type="Proteomes" id="UP001177023"/>
    </source>
</evidence>
<keyword evidence="5 6" id="KW-0472">Membrane</keyword>
<evidence type="ECO:0000313" key="7">
    <source>
        <dbReference type="EMBL" id="CAJ0583833.1"/>
    </source>
</evidence>
<feature type="transmembrane region" description="Helical" evidence="6">
    <location>
        <begin position="101"/>
        <end position="125"/>
    </location>
</feature>
<feature type="transmembrane region" description="Helical" evidence="6">
    <location>
        <begin position="420"/>
        <end position="441"/>
    </location>
</feature>
<evidence type="ECO:0000256" key="3">
    <source>
        <dbReference type="ARBA" id="ARBA00022692"/>
    </source>
</evidence>
<dbReference type="InterPro" id="IPR036259">
    <property type="entry name" value="MFS_trans_sf"/>
</dbReference>
<feature type="transmembrane region" description="Helical" evidence="6">
    <location>
        <begin position="392"/>
        <end position="414"/>
    </location>
</feature>
<evidence type="ECO:0000256" key="1">
    <source>
        <dbReference type="ARBA" id="ARBA00004141"/>
    </source>
</evidence>
<dbReference type="SUPFAM" id="SSF103473">
    <property type="entry name" value="MFS general substrate transporter"/>
    <property type="match status" value="1"/>
</dbReference>
<gene>
    <name evidence="7" type="ORF">MSPICULIGERA_LOCUS21902</name>
</gene>
<feature type="transmembrane region" description="Helical" evidence="6">
    <location>
        <begin position="360"/>
        <end position="380"/>
    </location>
</feature>
<feature type="transmembrane region" description="Helical" evidence="6">
    <location>
        <begin position="78"/>
        <end position="95"/>
    </location>
</feature>
<feature type="transmembrane region" description="Helical" evidence="6">
    <location>
        <begin position="137"/>
        <end position="158"/>
    </location>
</feature>
<keyword evidence="3 6" id="KW-0812">Transmembrane</keyword>
<evidence type="ECO:0000256" key="6">
    <source>
        <dbReference type="SAM" id="Phobius"/>
    </source>
</evidence>
<organism evidence="7 8">
    <name type="scientific">Mesorhabditis spiculigera</name>
    <dbReference type="NCBI Taxonomy" id="96644"/>
    <lineage>
        <taxon>Eukaryota</taxon>
        <taxon>Metazoa</taxon>
        <taxon>Ecdysozoa</taxon>
        <taxon>Nematoda</taxon>
        <taxon>Chromadorea</taxon>
        <taxon>Rhabditida</taxon>
        <taxon>Rhabditina</taxon>
        <taxon>Rhabditomorpha</taxon>
        <taxon>Rhabditoidea</taxon>
        <taxon>Rhabditidae</taxon>
        <taxon>Mesorhabditinae</taxon>
        <taxon>Mesorhabditis</taxon>
    </lineage>
</organism>
<dbReference type="Proteomes" id="UP001177023">
    <property type="component" value="Unassembled WGS sequence"/>
</dbReference>
<name>A0AA36G8H1_9BILA</name>
<proteinExistence type="inferred from homology"/>
<evidence type="ECO:0000256" key="5">
    <source>
        <dbReference type="ARBA" id="ARBA00023136"/>
    </source>
</evidence>
<dbReference type="PANTHER" id="PTHR23294">
    <property type="entry name" value="ET TRANSLATION PRODUCT-RELATED"/>
    <property type="match status" value="1"/>
</dbReference>
<comment type="caution">
    <text evidence="7">The sequence shown here is derived from an EMBL/GenBank/DDBJ whole genome shotgun (WGS) entry which is preliminary data.</text>
</comment>
<feature type="transmembrane region" description="Helical" evidence="6">
    <location>
        <begin position="50"/>
        <end position="71"/>
    </location>
</feature>
<dbReference type="InterPro" id="IPR010291">
    <property type="entry name" value="Ion_channel_UNC-93"/>
</dbReference>
<feature type="transmembrane region" description="Helical" evidence="6">
    <location>
        <begin position="170"/>
        <end position="189"/>
    </location>
</feature>
<feature type="transmembrane region" description="Helical" evidence="6">
    <location>
        <begin position="320"/>
        <end position="340"/>
    </location>
</feature>
<dbReference type="EMBL" id="CATQJA010002665">
    <property type="protein sequence ID" value="CAJ0583833.1"/>
    <property type="molecule type" value="Genomic_DNA"/>
</dbReference>
<feature type="transmembrane region" description="Helical" evidence="6">
    <location>
        <begin position="287"/>
        <end position="308"/>
    </location>
</feature>
<evidence type="ECO:0008006" key="9">
    <source>
        <dbReference type="Google" id="ProtNLM"/>
    </source>
</evidence>